<organism evidence="1">
    <name type="scientific">marine sediment metagenome</name>
    <dbReference type="NCBI Taxonomy" id="412755"/>
    <lineage>
        <taxon>unclassified sequences</taxon>
        <taxon>metagenomes</taxon>
        <taxon>ecological metagenomes</taxon>
    </lineage>
</organism>
<gene>
    <name evidence="1" type="ORF">S01H1_59103</name>
</gene>
<dbReference type="AlphaFoldDB" id="X0XIX6"/>
<evidence type="ECO:0000313" key="1">
    <source>
        <dbReference type="EMBL" id="GAG24921.1"/>
    </source>
</evidence>
<accession>X0XIX6</accession>
<sequence>MLHGMTDKPAAKLVPLAKSWLYAPQLKLNGEGYVSEGYDQAQRAYVFARRDVRKPSALEFELAASEESPVVNPAFVIKNWRRGRASLAIDGKKVKWGKDFRFGYRKTVEGGDLIVWMRVESTKPVKISLTPVWYRSR</sequence>
<comment type="caution">
    <text evidence="1">The sequence shown here is derived from an EMBL/GenBank/DDBJ whole genome shotgun (WGS) entry which is preliminary data.</text>
</comment>
<proteinExistence type="predicted"/>
<name>X0XIX6_9ZZZZ</name>
<dbReference type="EMBL" id="BARS01038640">
    <property type="protein sequence ID" value="GAG24921.1"/>
    <property type="molecule type" value="Genomic_DNA"/>
</dbReference>
<reference evidence="1" key="1">
    <citation type="journal article" date="2014" name="Front. Microbiol.">
        <title>High frequency of phylogenetically diverse reductive dehalogenase-homologous genes in deep subseafloor sedimentary metagenomes.</title>
        <authorList>
            <person name="Kawai M."/>
            <person name="Futagami T."/>
            <person name="Toyoda A."/>
            <person name="Takaki Y."/>
            <person name="Nishi S."/>
            <person name="Hori S."/>
            <person name="Arai W."/>
            <person name="Tsubouchi T."/>
            <person name="Morono Y."/>
            <person name="Uchiyama I."/>
            <person name="Ito T."/>
            <person name="Fujiyama A."/>
            <person name="Inagaki F."/>
            <person name="Takami H."/>
        </authorList>
    </citation>
    <scope>NUCLEOTIDE SEQUENCE</scope>
    <source>
        <strain evidence="1">Expedition CK06-06</strain>
    </source>
</reference>
<protein>
    <submittedName>
        <fullName evidence="1">Uncharacterized protein</fullName>
    </submittedName>
</protein>